<evidence type="ECO:0000259" key="2">
    <source>
        <dbReference type="Pfam" id="PF00496"/>
    </source>
</evidence>
<feature type="chain" id="PRO_5039214850" evidence="1">
    <location>
        <begin position="20"/>
        <end position="561"/>
    </location>
</feature>
<dbReference type="GO" id="GO:0015833">
    <property type="term" value="P:peptide transport"/>
    <property type="evidence" value="ECO:0007669"/>
    <property type="project" value="TreeGrafter"/>
</dbReference>
<proteinExistence type="predicted"/>
<name>A0A7W8EHE0_9ACTN</name>
<dbReference type="EMBL" id="JACHIN010000006">
    <property type="protein sequence ID" value="MBB5079448.1"/>
    <property type="molecule type" value="Genomic_DNA"/>
</dbReference>
<dbReference type="Pfam" id="PF00496">
    <property type="entry name" value="SBP_bac_5"/>
    <property type="match status" value="1"/>
</dbReference>
<dbReference type="PROSITE" id="PS51257">
    <property type="entry name" value="PROKAR_LIPOPROTEIN"/>
    <property type="match status" value="1"/>
</dbReference>
<reference evidence="3 4" key="1">
    <citation type="submission" date="2020-08" db="EMBL/GenBank/DDBJ databases">
        <title>Genomic Encyclopedia of Type Strains, Phase IV (KMG-IV): sequencing the most valuable type-strain genomes for metagenomic binning, comparative biology and taxonomic classification.</title>
        <authorList>
            <person name="Goeker M."/>
        </authorList>
    </citation>
    <scope>NUCLEOTIDE SEQUENCE [LARGE SCALE GENOMIC DNA]</scope>
    <source>
        <strain evidence="3 4">DSM 45385</strain>
    </source>
</reference>
<keyword evidence="4" id="KW-1185">Reference proteome</keyword>
<dbReference type="Proteomes" id="UP000568380">
    <property type="component" value="Unassembled WGS sequence"/>
</dbReference>
<dbReference type="RefSeq" id="WP_184965062.1">
    <property type="nucleotide sequence ID" value="NZ_JACHIN010000006.1"/>
</dbReference>
<evidence type="ECO:0000313" key="4">
    <source>
        <dbReference type="Proteomes" id="UP000568380"/>
    </source>
</evidence>
<sequence length="561" mass="59713">MSTRFRLGAVGLTALALLAASCTSGGTGTALKSDARPATGAPVRQGGSIVIGAEQEPDCTDWIASCATSIWGTFIMDIPTIPRVFEPRKVDGTWGLAATNVMASEPEVAAGPPQKVTYRINPAAVWSDGEPITSADFAYTALAIRDGKDVLNRTGYSHIAKIETPDPKTAVVTFDAPYASWKGLFSDSSGLLPSHLLKGKDRSALMKDGYTWSGGPWKIESWTKGVSAVLVPNPNYWGDKPKLDKVTFQFTADTAAAFQAFKTGQLDALYPTPQLDSIDQIKSGLSNASSLVDPESGNLEAIWFNNAKAPFDAVPFRKAVSHAIDRKAVVTRLYGALGVTEPAQSAHTPLVGRYGGTDFAQYTPDLAKVDSLMRGDGWAKGSDGIWAKAGNRAAFSVSTMTGNKRRELTEQILQEQLRAAGFEVKIDNTSATDLFASKLPKGDFQMGLWTLVDTFPQPSLEASFSSGAVPSEGNGYSGLNMSRVNLPGLDRVLGAAASSLDEAKRVEISRQADKLLADSAALLPLDVIPNILLWNNKIGGPLAVDPARGPFWNLAQWGLAS</sequence>
<comment type="caution">
    <text evidence="3">The sequence shown here is derived from an EMBL/GenBank/DDBJ whole genome shotgun (WGS) entry which is preliminary data.</text>
</comment>
<feature type="signal peptide" evidence="1">
    <location>
        <begin position="1"/>
        <end position="19"/>
    </location>
</feature>
<dbReference type="AlphaFoldDB" id="A0A7W8EHE0"/>
<dbReference type="GO" id="GO:0042597">
    <property type="term" value="C:periplasmic space"/>
    <property type="evidence" value="ECO:0007669"/>
    <property type="project" value="UniProtKB-ARBA"/>
</dbReference>
<keyword evidence="1" id="KW-0732">Signal</keyword>
<dbReference type="InterPro" id="IPR039424">
    <property type="entry name" value="SBP_5"/>
</dbReference>
<dbReference type="PANTHER" id="PTHR30290:SF65">
    <property type="entry name" value="MONOACYL PHOSPHATIDYLINOSITOL TETRAMANNOSIDE-BINDING PROTEIN LPQW-RELATED"/>
    <property type="match status" value="1"/>
</dbReference>
<dbReference type="PANTHER" id="PTHR30290">
    <property type="entry name" value="PERIPLASMIC BINDING COMPONENT OF ABC TRANSPORTER"/>
    <property type="match status" value="1"/>
</dbReference>
<dbReference type="Gene3D" id="3.40.190.10">
    <property type="entry name" value="Periplasmic binding protein-like II"/>
    <property type="match status" value="1"/>
</dbReference>
<dbReference type="InterPro" id="IPR000914">
    <property type="entry name" value="SBP_5_dom"/>
</dbReference>
<evidence type="ECO:0000313" key="3">
    <source>
        <dbReference type="EMBL" id="MBB5079448.1"/>
    </source>
</evidence>
<dbReference type="SUPFAM" id="SSF53850">
    <property type="entry name" value="Periplasmic binding protein-like II"/>
    <property type="match status" value="1"/>
</dbReference>
<accession>A0A7W8EHE0</accession>
<feature type="domain" description="Solute-binding protein family 5" evidence="2">
    <location>
        <begin position="114"/>
        <end position="459"/>
    </location>
</feature>
<organism evidence="3 4">
    <name type="scientific">Nonomuraea endophytica</name>
    <dbReference type="NCBI Taxonomy" id="714136"/>
    <lineage>
        <taxon>Bacteria</taxon>
        <taxon>Bacillati</taxon>
        <taxon>Actinomycetota</taxon>
        <taxon>Actinomycetes</taxon>
        <taxon>Streptosporangiales</taxon>
        <taxon>Streptosporangiaceae</taxon>
        <taxon>Nonomuraea</taxon>
    </lineage>
</organism>
<dbReference type="Gene3D" id="3.10.105.10">
    <property type="entry name" value="Dipeptide-binding Protein, Domain 3"/>
    <property type="match status" value="1"/>
</dbReference>
<dbReference type="Gene3D" id="3.90.76.10">
    <property type="entry name" value="Dipeptide-binding Protein, Domain 1"/>
    <property type="match status" value="1"/>
</dbReference>
<evidence type="ECO:0000256" key="1">
    <source>
        <dbReference type="SAM" id="SignalP"/>
    </source>
</evidence>
<dbReference type="GO" id="GO:0043190">
    <property type="term" value="C:ATP-binding cassette (ABC) transporter complex"/>
    <property type="evidence" value="ECO:0007669"/>
    <property type="project" value="InterPro"/>
</dbReference>
<dbReference type="GO" id="GO:1904680">
    <property type="term" value="F:peptide transmembrane transporter activity"/>
    <property type="evidence" value="ECO:0007669"/>
    <property type="project" value="TreeGrafter"/>
</dbReference>
<protein>
    <submittedName>
        <fullName evidence="3">Peptide/nickel transport system substrate-binding protein</fullName>
    </submittedName>
</protein>
<gene>
    <name evidence="3" type="ORF">HNR40_004934</name>
</gene>